<keyword evidence="5" id="KW-1185">Reference proteome</keyword>
<accession>A0A2N9PAC8</accession>
<sequence length="133" mass="15187">MKKVIIGVLLMSAFISCKKESESNTKENEVTQEKVDQYNKDEVEMIENSDTTSYKSVDGKRSLKIIYTPEFEKEKGSLEIQLKEGEQFKRLEKKGEDSGNPVYSDGKISWMTKETGGKGTLTEDNKKIEFVMQ</sequence>
<evidence type="ECO:0000313" key="2">
    <source>
        <dbReference type="EMBL" id="RVU92045.1"/>
    </source>
</evidence>
<reference evidence="3" key="1">
    <citation type="submission" date="2018-02" db="EMBL/GenBank/DDBJ databases">
        <authorList>
            <person name="Cohen D.B."/>
            <person name="Kent A.D."/>
        </authorList>
    </citation>
    <scope>NUCLEOTIDE SEQUENCE [LARGE SCALE GENOMIC DNA]</scope>
    <source>
        <strain evidence="3">CIP109753</strain>
    </source>
</reference>
<organism evidence="3 4">
    <name type="scientific">Flavobacterium columnare</name>
    <dbReference type="NCBI Taxonomy" id="996"/>
    <lineage>
        <taxon>Bacteria</taxon>
        <taxon>Pseudomonadati</taxon>
        <taxon>Bacteroidota</taxon>
        <taxon>Flavobacteriia</taxon>
        <taxon>Flavobacteriales</taxon>
        <taxon>Flavobacteriaceae</taxon>
        <taxon>Flavobacterium</taxon>
    </lineage>
</organism>
<dbReference type="AlphaFoldDB" id="A0A2N9PAC8"/>
<evidence type="ECO:0000313" key="5">
    <source>
        <dbReference type="Proteomes" id="UP000288951"/>
    </source>
</evidence>
<evidence type="ECO:0008006" key="6">
    <source>
        <dbReference type="Google" id="ProtNLM"/>
    </source>
</evidence>
<dbReference type="Proteomes" id="UP000238180">
    <property type="component" value="Unassembled WGS sequence"/>
</dbReference>
<gene>
    <name evidence="2" type="ORF">EH230_00650</name>
    <name evidence="3" type="ORF">FLACOL_01307</name>
</gene>
<dbReference type="Proteomes" id="UP000288951">
    <property type="component" value="Unassembled WGS sequence"/>
</dbReference>
<evidence type="ECO:0000313" key="4">
    <source>
        <dbReference type="Proteomes" id="UP000238180"/>
    </source>
</evidence>
<proteinExistence type="predicted"/>
<dbReference type="OrthoDB" id="9963415at2"/>
<dbReference type="EMBL" id="OLKH01000082">
    <property type="protein sequence ID" value="SPE77314.1"/>
    <property type="molecule type" value="Genomic_DNA"/>
</dbReference>
<reference evidence="2" key="2">
    <citation type="submission" date="2018-12" db="EMBL/GenBank/DDBJ databases">
        <title>Draft genome sequence of Flaovobacterium columnare ARS1 isolated from channel catfish in Alabama.</title>
        <authorList>
            <person name="Cai W."/>
            <person name="Arias C."/>
        </authorList>
    </citation>
    <scope>NUCLEOTIDE SEQUENCE [LARGE SCALE GENOMIC DNA]</scope>
    <source>
        <strain evidence="2">ARS1</strain>
    </source>
</reference>
<dbReference type="RefSeq" id="WP_105196025.1">
    <property type="nucleotide sequence ID" value="NZ_OLKH01000082.1"/>
</dbReference>
<name>A0A2N9PAC8_9FLAO</name>
<feature type="region of interest" description="Disordered" evidence="1">
    <location>
        <begin position="91"/>
        <end position="119"/>
    </location>
</feature>
<evidence type="ECO:0000313" key="3">
    <source>
        <dbReference type="EMBL" id="SPE77314.1"/>
    </source>
</evidence>
<dbReference type="EMBL" id="RQSM01000001">
    <property type="protein sequence ID" value="RVU92045.1"/>
    <property type="molecule type" value="Genomic_DNA"/>
</dbReference>
<dbReference type="PROSITE" id="PS51257">
    <property type="entry name" value="PROKAR_LIPOPROTEIN"/>
    <property type="match status" value="1"/>
</dbReference>
<protein>
    <recommendedName>
        <fullName evidence="6">C-type lysozyme inhibitor domain-containing protein</fullName>
    </recommendedName>
</protein>
<evidence type="ECO:0000256" key="1">
    <source>
        <dbReference type="SAM" id="MobiDB-lite"/>
    </source>
</evidence>